<keyword evidence="2" id="KW-0808">Transferase</keyword>
<keyword evidence="8" id="KW-1185">Reference proteome</keyword>
<evidence type="ECO:0000256" key="5">
    <source>
        <dbReference type="ARBA" id="ARBA00022840"/>
    </source>
</evidence>
<reference evidence="7 8" key="1">
    <citation type="submission" date="2024-02" db="EMBL/GenBank/DDBJ databases">
        <authorList>
            <person name="Chen Y."/>
            <person name="Shah S."/>
            <person name="Dougan E. K."/>
            <person name="Thang M."/>
            <person name="Chan C."/>
        </authorList>
    </citation>
    <scope>NUCLEOTIDE SEQUENCE [LARGE SCALE GENOMIC DNA]</scope>
</reference>
<feature type="region of interest" description="Disordered" evidence="6">
    <location>
        <begin position="95"/>
        <end position="145"/>
    </location>
</feature>
<feature type="compositionally biased region" description="Basic and acidic residues" evidence="6">
    <location>
        <begin position="135"/>
        <end position="145"/>
    </location>
</feature>
<keyword evidence="3" id="KW-0547">Nucleotide-binding</keyword>
<dbReference type="PANTHER" id="PTHR45646:SF11">
    <property type="entry name" value="SERINE_THREONINE-PROTEIN KINASE DOA"/>
    <property type="match status" value="1"/>
</dbReference>
<feature type="compositionally biased region" description="Basic and acidic residues" evidence="6">
    <location>
        <begin position="110"/>
        <end position="127"/>
    </location>
</feature>
<keyword evidence="5" id="KW-0067">ATP-binding</keyword>
<organism evidence="7 8">
    <name type="scientific">Durusdinium trenchii</name>
    <dbReference type="NCBI Taxonomy" id="1381693"/>
    <lineage>
        <taxon>Eukaryota</taxon>
        <taxon>Sar</taxon>
        <taxon>Alveolata</taxon>
        <taxon>Dinophyceae</taxon>
        <taxon>Suessiales</taxon>
        <taxon>Symbiodiniaceae</taxon>
        <taxon>Durusdinium</taxon>
    </lineage>
</organism>
<evidence type="ECO:0000256" key="2">
    <source>
        <dbReference type="ARBA" id="ARBA00022679"/>
    </source>
</evidence>
<dbReference type="Gene3D" id="3.30.200.20">
    <property type="entry name" value="Phosphorylase Kinase, domain 1"/>
    <property type="match status" value="1"/>
</dbReference>
<dbReference type="PANTHER" id="PTHR45646">
    <property type="entry name" value="SERINE/THREONINE-PROTEIN KINASE DOA-RELATED"/>
    <property type="match status" value="1"/>
</dbReference>
<dbReference type="EMBL" id="CAXAMN010027484">
    <property type="protein sequence ID" value="CAK9111029.1"/>
    <property type="molecule type" value="Genomic_DNA"/>
</dbReference>
<dbReference type="InterPro" id="IPR011009">
    <property type="entry name" value="Kinase-like_dom_sf"/>
</dbReference>
<keyword evidence="4" id="KW-0418">Kinase</keyword>
<evidence type="ECO:0000256" key="3">
    <source>
        <dbReference type="ARBA" id="ARBA00022741"/>
    </source>
</evidence>
<name>A0ABP0SF93_9DINO</name>
<evidence type="ECO:0000256" key="1">
    <source>
        <dbReference type="ARBA" id="ARBA00022527"/>
    </source>
</evidence>
<proteinExistence type="predicted"/>
<evidence type="ECO:0000313" key="7">
    <source>
        <dbReference type="EMBL" id="CAK9111029.1"/>
    </source>
</evidence>
<comment type="caution">
    <text evidence="7">The sequence shown here is derived from an EMBL/GenBank/DDBJ whole genome shotgun (WGS) entry which is preliminary data.</text>
</comment>
<dbReference type="InterPro" id="IPR051175">
    <property type="entry name" value="CLK_kinases"/>
</dbReference>
<protein>
    <recommendedName>
        <fullName evidence="9">Protein kinase domain-containing protein</fullName>
    </recommendedName>
</protein>
<evidence type="ECO:0000256" key="4">
    <source>
        <dbReference type="ARBA" id="ARBA00022777"/>
    </source>
</evidence>
<evidence type="ECO:0000313" key="8">
    <source>
        <dbReference type="Proteomes" id="UP001642484"/>
    </source>
</evidence>
<dbReference type="Proteomes" id="UP001642484">
    <property type="component" value="Unassembled WGS sequence"/>
</dbReference>
<evidence type="ECO:0000256" key="6">
    <source>
        <dbReference type="SAM" id="MobiDB-lite"/>
    </source>
</evidence>
<dbReference type="SUPFAM" id="SSF56112">
    <property type="entry name" value="Protein kinase-like (PK-like)"/>
    <property type="match status" value="1"/>
</dbReference>
<evidence type="ECO:0008006" key="9">
    <source>
        <dbReference type="Google" id="ProtNLM"/>
    </source>
</evidence>
<gene>
    <name evidence="7" type="ORF">CCMP2556_LOCUS51571</name>
</gene>
<accession>A0ABP0SF93</accession>
<sequence>MEVNKMVSEALTKVQDDMQRLDDLDLDLLKPEWGDRDSVRMARKSLIGFGQVMTQRLESLKNHLAQPVAKFSSMLGEKKQFTTFYAWDSDGIEATKPGDAVNGGEDPEERLERERSRSRDAKGKGEERSDESENSEERKWNRDTPHFQWTKGMKLGAAGRYVVKKKVGEGSFGRVLACVDETTKHAVAVKVVKGRDDRGVGVAAGGSPRKNKAAFGVFSPKRGVAQGVAEAERPRWLPLEGPGNSAVPPERWAMSATQFHGFLGACKATQVYQALVQEEKVDMYKICDLFVKPWTLGTGNSVALLLNPQPLAAEVMISHAWAEEIDECSEALMLHFARYTITEATACWFCVFSMYQPGDVITIQEQLELDPFGRVLSTMNQLSQQAFDEARGMVVIHTSASEVYERLWCVFEIGKATLDGVPTKAACSFAYIVAQSSRSKESLQVFTENARCSVPEDEERIRELMMSDFGGAEMLNRMIWDFRLAMMRQMGYELRDGGWHAIPNTSFYRKGKNASAELLELQAECLRKLALSFDS</sequence>
<keyword evidence="1" id="KW-0723">Serine/threonine-protein kinase</keyword>